<dbReference type="Pfam" id="PF07732">
    <property type="entry name" value="Cu-oxidase_3"/>
    <property type="match status" value="1"/>
</dbReference>
<dbReference type="InterPro" id="IPR001117">
    <property type="entry name" value="Cu-oxidase_2nd"/>
</dbReference>
<evidence type="ECO:0000259" key="7">
    <source>
        <dbReference type="Pfam" id="PF07731"/>
    </source>
</evidence>
<dbReference type="Pfam" id="PF07731">
    <property type="entry name" value="Cu-oxidase_2"/>
    <property type="match status" value="1"/>
</dbReference>
<evidence type="ECO:0000259" key="6">
    <source>
        <dbReference type="Pfam" id="PF00394"/>
    </source>
</evidence>
<keyword evidence="5" id="KW-0732">Signal</keyword>
<dbReference type="EMBL" id="PQFF01000163">
    <property type="protein sequence ID" value="RHZ77763.1"/>
    <property type="molecule type" value="Genomic_DNA"/>
</dbReference>
<gene>
    <name evidence="9" type="ORF">Glove_173g15</name>
</gene>
<protein>
    <recommendedName>
        <fullName evidence="11">Laccase</fullName>
    </recommendedName>
</protein>
<evidence type="ECO:0000313" key="9">
    <source>
        <dbReference type="EMBL" id="RHZ77763.1"/>
    </source>
</evidence>
<evidence type="ECO:0000256" key="3">
    <source>
        <dbReference type="ARBA" id="ARBA00023002"/>
    </source>
</evidence>
<dbReference type="GO" id="GO:0016491">
    <property type="term" value="F:oxidoreductase activity"/>
    <property type="evidence" value="ECO:0007669"/>
    <property type="project" value="UniProtKB-KW"/>
</dbReference>
<proteinExistence type="inferred from homology"/>
<dbReference type="Gene3D" id="2.60.40.420">
    <property type="entry name" value="Cupredoxins - blue copper proteins"/>
    <property type="match status" value="4"/>
</dbReference>
<organism evidence="9 10">
    <name type="scientific">Diversispora epigaea</name>
    <dbReference type="NCBI Taxonomy" id="1348612"/>
    <lineage>
        <taxon>Eukaryota</taxon>
        <taxon>Fungi</taxon>
        <taxon>Fungi incertae sedis</taxon>
        <taxon>Mucoromycota</taxon>
        <taxon>Glomeromycotina</taxon>
        <taxon>Glomeromycetes</taxon>
        <taxon>Diversisporales</taxon>
        <taxon>Diversisporaceae</taxon>
        <taxon>Diversispora</taxon>
    </lineage>
</organism>
<dbReference type="STRING" id="1348612.A0A397IY03"/>
<dbReference type="PANTHER" id="PTHR11709:SF511">
    <property type="entry name" value="LACCASE"/>
    <property type="match status" value="1"/>
</dbReference>
<dbReference type="FunFam" id="2.60.40.420:FF:000045">
    <property type="entry name" value="Laccase 2"/>
    <property type="match status" value="1"/>
</dbReference>
<dbReference type="GO" id="GO:0005507">
    <property type="term" value="F:copper ion binding"/>
    <property type="evidence" value="ECO:0007669"/>
    <property type="project" value="InterPro"/>
</dbReference>
<dbReference type="OrthoDB" id="2121828at2759"/>
<dbReference type="AlphaFoldDB" id="A0A397IY03"/>
<keyword evidence="3" id="KW-0560">Oxidoreductase</keyword>
<comment type="similarity">
    <text evidence="1">Belongs to the multicopper oxidase family.</text>
</comment>
<name>A0A397IY03_9GLOM</name>
<dbReference type="PROSITE" id="PS00080">
    <property type="entry name" value="MULTICOPPER_OXIDASE2"/>
    <property type="match status" value="1"/>
</dbReference>
<evidence type="ECO:0000259" key="8">
    <source>
        <dbReference type="Pfam" id="PF07732"/>
    </source>
</evidence>
<dbReference type="InterPro" id="IPR008972">
    <property type="entry name" value="Cupredoxin"/>
</dbReference>
<feature type="domain" description="Plastocyanin-like" evidence="7">
    <location>
        <begin position="552"/>
        <end position="665"/>
    </location>
</feature>
<feature type="signal peptide" evidence="5">
    <location>
        <begin position="1"/>
        <end position="21"/>
    </location>
</feature>
<accession>A0A397IY03</accession>
<feature type="chain" id="PRO_5017180269" description="Laccase" evidence="5">
    <location>
        <begin position="22"/>
        <end position="711"/>
    </location>
</feature>
<evidence type="ECO:0000256" key="4">
    <source>
        <dbReference type="ARBA" id="ARBA00023008"/>
    </source>
</evidence>
<dbReference type="SUPFAM" id="SSF49503">
    <property type="entry name" value="Cupredoxins"/>
    <property type="match status" value="4"/>
</dbReference>
<evidence type="ECO:0008006" key="11">
    <source>
        <dbReference type="Google" id="ProtNLM"/>
    </source>
</evidence>
<dbReference type="InterPro" id="IPR011707">
    <property type="entry name" value="Cu-oxidase-like_N"/>
</dbReference>
<dbReference type="InterPro" id="IPR002355">
    <property type="entry name" value="Cu_oxidase_Cu_BS"/>
</dbReference>
<sequence>MKFKIFSILGVALCGLLSTTASPVVPKEFLELEPRHNPVPYIFDPLPKLIDSSPTTRYYYFELRKTNLSPDGFERPVWTVNGQYPGPLIQANKGDRLVIKVINSLGEAATIHWHGIFQRKTNWYDGVPGQTQCPIPDGISFTYNFTLDQSGTYWYHSHFLAQYVDGVIGPLIVHDPKDDPYYNQCQDEYVVTIGDWYHDPTSVLLPLRMAPGYRGLNPVPDSILISGQGQYNCSSPAAGSNCNPNVTAATYNVQTGKKYRFRIINTSAYAFFFFSIDNHSLKIVEVEGTPVKDVDDATVNVLPIHAAQRYSVILTADQPIANYFIRCVIPDPCVPRPNNTINFNSSLTNATGILHYDGADTATYNVQTGKKYRFRIINTSAYAFFFFSIDNHSLKIVEVEGTPVKDVDDATVNVLPIHAAQRYSVILTADQPIANYFIRCVIPDPCVPRPNNTINFNSSLTNATGILHYDGADSNLPTSTAFPIDLPPCEDLNATAIRPYEDSPPPTVLTDDIFLNLTILPDAQNISVFRINNSTFVPIFDNPSNQRILQNGNFDDFETSQNAYGYDHPDGGVQITLINNLGTEHPFHLHGHAFWLIASGRGTDPQNLTTFNLVNPVIRDTATVPGRGHIVIRYIADNPGVWAFHCHIEWHVELGMVAQLIERPTDFSKETLPDDVKALCGAYNNSSHEKRSTILPGNSMAKKFQMFRKVK</sequence>
<keyword evidence="2" id="KW-0479">Metal-binding</keyword>
<reference evidence="9 10" key="1">
    <citation type="submission" date="2018-08" db="EMBL/GenBank/DDBJ databases">
        <title>Genome and evolution of the arbuscular mycorrhizal fungus Diversispora epigaea (formerly Glomus versiforme) and its bacterial endosymbionts.</title>
        <authorList>
            <person name="Sun X."/>
            <person name="Fei Z."/>
            <person name="Harrison M."/>
        </authorList>
    </citation>
    <scope>NUCLEOTIDE SEQUENCE [LARGE SCALE GENOMIC DNA]</scope>
    <source>
        <strain evidence="9 10">IT104</strain>
    </source>
</reference>
<keyword evidence="4" id="KW-0186">Copper</keyword>
<feature type="domain" description="Plastocyanin-like" evidence="8">
    <location>
        <begin position="64"/>
        <end position="177"/>
    </location>
</feature>
<evidence type="ECO:0000256" key="1">
    <source>
        <dbReference type="ARBA" id="ARBA00010609"/>
    </source>
</evidence>
<dbReference type="PANTHER" id="PTHR11709">
    <property type="entry name" value="MULTI-COPPER OXIDASE"/>
    <property type="match status" value="1"/>
</dbReference>
<dbReference type="InterPro" id="IPR045087">
    <property type="entry name" value="Cu-oxidase_fam"/>
</dbReference>
<feature type="domain" description="Plastocyanin-like" evidence="6">
    <location>
        <begin position="187"/>
        <end position="359"/>
    </location>
</feature>
<dbReference type="Pfam" id="PF00394">
    <property type="entry name" value="Cu-oxidase"/>
    <property type="match status" value="1"/>
</dbReference>
<dbReference type="Proteomes" id="UP000266861">
    <property type="component" value="Unassembled WGS sequence"/>
</dbReference>
<comment type="caution">
    <text evidence="9">The sequence shown here is derived from an EMBL/GenBank/DDBJ whole genome shotgun (WGS) entry which is preliminary data.</text>
</comment>
<dbReference type="CDD" id="cd13857">
    <property type="entry name" value="CuRO_1_Diphenol_Ox"/>
    <property type="match status" value="1"/>
</dbReference>
<dbReference type="InterPro" id="IPR011706">
    <property type="entry name" value="Cu-oxidase_C"/>
</dbReference>
<evidence type="ECO:0000256" key="5">
    <source>
        <dbReference type="SAM" id="SignalP"/>
    </source>
</evidence>
<keyword evidence="10" id="KW-1185">Reference proteome</keyword>
<evidence type="ECO:0000313" key="10">
    <source>
        <dbReference type="Proteomes" id="UP000266861"/>
    </source>
</evidence>
<evidence type="ECO:0000256" key="2">
    <source>
        <dbReference type="ARBA" id="ARBA00022723"/>
    </source>
</evidence>